<proteinExistence type="predicted"/>
<comment type="caution">
    <text evidence="1">The sequence shown here is derived from an EMBL/GenBank/DDBJ whole genome shotgun (WGS) entry which is preliminary data.</text>
</comment>
<sequence>MLAPCSLVKVAQIRTGEPVMMKKLAILSFAILTLSGFTLEEAIQRFEGGWQAEDQIYGNKGAIEIDSENKRIVAAAFNSVLRGDLDEAEVVGGSLVISTPDGDILLYGGNESNEISARIGNTPTMRFVRVPPK</sequence>
<keyword evidence="2" id="KW-1185">Reference proteome</keyword>
<accession>A0A371X329</accession>
<evidence type="ECO:0000313" key="1">
    <source>
        <dbReference type="EMBL" id="RFC63623.1"/>
    </source>
</evidence>
<gene>
    <name evidence="1" type="ORF">DYI37_11500</name>
</gene>
<evidence type="ECO:0000313" key="2">
    <source>
        <dbReference type="Proteomes" id="UP000264310"/>
    </source>
</evidence>
<dbReference type="Proteomes" id="UP000264310">
    <property type="component" value="Unassembled WGS sequence"/>
</dbReference>
<organism evidence="1 2">
    <name type="scientific">Fulvimarina endophytica</name>
    <dbReference type="NCBI Taxonomy" id="2293836"/>
    <lineage>
        <taxon>Bacteria</taxon>
        <taxon>Pseudomonadati</taxon>
        <taxon>Pseudomonadota</taxon>
        <taxon>Alphaproteobacteria</taxon>
        <taxon>Hyphomicrobiales</taxon>
        <taxon>Aurantimonadaceae</taxon>
        <taxon>Fulvimarina</taxon>
    </lineage>
</organism>
<protein>
    <submittedName>
        <fullName evidence="1">Uncharacterized protein</fullName>
    </submittedName>
</protein>
<reference evidence="1 2" key="1">
    <citation type="submission" date="2018-08" db="EMBL/GenBank/DDBJ databases">
        <title>Fulvimarina sp. 85, whole genome shotgun sequence.</title>
        <authorList>
            <person name="Tuo L."/>
        </authorList>
    </citation>
    <scope>NUCLEOTIDE SEQUENCE [LARGE SCALE GENOMIC DNA]</scope>
    <source>
        <strain evidence="1 2">85</strain>
    </source>
</reference>
<dbReference type="EMBL" id="QURL01000004">
    <property type="protein sequence ID" value="RFC63623.1"/>
    <property type="molecule type" value="Genomic_DNA"/>
</dbReference>
<name>A0A371X329_9HYPH</name>
<dbReference type="AlphaFoldDB" id="A0A371X329"/>